<feature type="chain" id="PRO_5043530972" description="TNFR-Cys domain-containing protein" evidence="3">
    <location>
        <begin position="20"/>
        <end position="187"/>
    </location>
</feature>
<name>A0AAW1TYB3_9CUCU</name>
<feature type="transmembrane region" description="Helical" evidence="2">
    <location>
        <begin position="146"/>
        <end position="170"/>
    </location>
</feature>
<sequence length="187" mass="21411">MLSGYGTVIFISLFCVTVASFCEQGKEFHDANLQKCVNCSVCKESEVVIRPCEIHRDTLCGVLNFKDILNFITPDPTAPQNPHRHHKHNNQRHKNRDEHIVWKYADDVGKVDETIDRQSMDSEKVAPLISSTEAPFSSAETLIWDWQAIALSSAIFTCILFFLVITLYSLHQAKQWRRLKENFEAGE</sequence>
<dbReference type="Gene3D" id="2.10.50.10">
    <property type="entry name" value="Tumor Necrosis Factor Receptor, subunit A, domain 2"/>
    <property type="match status" value="1"/>
</dbReference>
<keyword evidence="2" id="KW-1133">Transmembrane helix</keyword>
<dbReference type="Proteomes" id="UP001431783">
    <property type="component" value="Unassembled WGS sequence"/>
</dbReference>
<dbReference type="PROSITE" id="PS00652">
    <property type="entry name" value="TNFR_NGFR_1"/>
    <property type="match status" value="1"/>
</dbReference>
<comment type="caution">
    <text evidence="5">The sequence shown here is derived from an EMBL/GenBank/DDBJ whole genome shotgun (WGS) entry which is preliminary data.</text>
</comment>
<comment type="caution">
    <text evidence="1">Lacks conserved residue(s) required for the propagation of feature annotation.</text>
</comment>
<feature type="signal peptide" evidence="3">
    <location>
        <begin position="1"/>
        <end position="19"/>
    </location>
</feature>
<evidence type="ECO:0000256" key="3">
    <source>
        <dbReference type="SAM" id="SignalP"/>
    </source>
</evidence>
<keyword evidence="1" id="KW-1015">Disulfide bond</keyword>
<dbReference type="AlphaFoldDB" id="A0AAW1TYB3"/>
<proteinExistence type="predicted"/>
<feature type="repeat" description="TNFR-Cys" evidence="1">
    <location>
        <begin position="21"/>
        <end position="60"/>
    </location>
</feature>
<keyword evidence="6" id="KW-1185">Reference proteome</keyword>
<dbReference type="PROSITE" id="PS50050">
    <property type="entry name" value="TNFR_NGFR_2"/>
    <property type="match status" value="1"/>
</dbReference>
<reference evidence="5 6" key="1">
    <citation type="submission" date="2023-03" db="EMBL/GenBank/DDBJ databases">
        <title>Genome insight into feeding habits of ladybird beetles.</title>
        <authorList>
            <person name="Li H.-S."/>
            <person name="Huang Y.-H."/>
            <person name="Pang H."/>
        </authorList>
    </citation>
    <scope>NUCLEOTIDE SEQUENCE [LARGE SCALE GENOMIC DNA]</scope>
    <source>
        <strain evidence="5">SYSU_2023b</strain>
        <tissue evidence="5">Whole body</tissue>
    </source>
</reference>
<feature type="disulfide bond" evidence="1">
    <location>
        <begin position="42"/>
        <end position="60"/>
    </location>
</feature>
<evidence type="ECO:0000256" key="2">
    <source>
        <dbReference type="SAM" id="Phobius"/>
    </source>
</evidence>
<protein>
    <recommendedName>
        <fullName evidence="4">TNFR-Cys domain-containing protein</fullName>
    </recommendedName>
</protein>
<organism evidence="5 6">
    <name type="scientific">Henosepilachna vigintioctopunctata</name>
    <dbReference type="NCBI Taxonomy" id="420089"/>
    <lineage>
        <taxon>Eukaryota</taxon>
        <taxon>Metazoa</taxon>
        <taxon>Ecdysozoa</taxon>
        <taxon>Arthropoda</taxon>
        <taxon>Hexapoda</taxon>
        <taxon>Insecta</taxon>
        <taxon>Pterygota</taxon>
        <taxon>Neoptera</taxon>
        <taxon>Endopterygota</taxon>
        <taxon>Coleoptera</taxon>
        <taxon>Polyphaga</taxon>
        <taxon>Cucujiformia</taxon>
        <taxon>Coccinelloidea</taxon>
        <taxon>Coccinellidae</taxon>
        <taxon>Epilachninae</taxon>
        <taxon>Epilachnini</taxon>
        <taxon>Henosepilachna</taxon>
    </lineage>
</organism>
<evidence type="ECO:0000313" key="6">
    <source>
        <dbReference type="Proteomes" id="UP001431783"/>
    </source>
</evidence>
<dbReference type="EMBL" id="JARQZJ010000009">
    <property type="protein sequence ID" value="KAK9872129.1"/>
    <property type="molecule type" value="Genomic_DNA"/>
</dbReference>
<feature type="domain" description="TNFR-Cys" evidence="4">
    <location>
        <begin position="21"/>
        <end position="60"/>
    </location>
</feature>
<evidence type="ECO:0000256" key="1">
    <source>
        <dbReference type="PROSITE-ProRule" id="PRU00206"/>
    </source>
</evidence>
<dbReference type="InterPro" id="IPR001368">
    <property type="entry name" value="TNFR/NGFR_Cys_rich_reg"/>
</dbReference>
<dbReference type="Pfam" id="PF00020">
    <property type="entry name" value="TNFR_c6"/>
    <property type="match status" value="1"/>
</dbReference>
<dbReference type="SMART" id="SM00208">
    <property type="entry name" value="TNFR"/>
    <property type="match status" value="1"/>
</dbReference>
<accession>A0AAW1TYB3</accession>
<feature type="disulfide bond" evidence="1">
    <location>
        <begin position="39"/>
        <end position="52"/>
    </location>
</feature>
<keyword evidence="3" id="KW-0732">Signal</keyword>
<evidence type="ECO:0000259" key="4">
    <source>
        <dbReference type="PROSITE" id="PS50050"/>
    </source>
</evidence>
<keyword evidence="2" id="KW-0812">Transmembrane</keyword>
<evidence type="ECO:0000313" key="5">
    <source>
        <dbReference type="EMBL" id="KAK9872129.1"/>
    </source>
</evidence>
<gene>
    <name evidence="5" type="ORF">WA026_016181</name>
</gene>
<keyword evidence="2" id="KW-0472">Membrane</keyword>